<reference evidence="2 3" key="1">
    <citation type="submission" date="2011-02" db="EMBL/GenBank/DDBJ databases">
        <authorList>
            <person name="Muzny D."/>
            <person name="Qin X."/>
            <person name="Deng J."/>
            <person name="Jiang H."/>
            <person name="Liu Y."/>
            <person name="Qu J."/>
            <person name="Song X.-Z."/>
            <person name="Zhang L."/>
            <person name="Thornton R."/>
            <person name="Coyle M."/>
            <person name="Francisco L."/>
            <person name="Jackson L."/>
            <person name="Javaid M."/>
            <person name="Korchina V."/>
            <person name="Kovar C."/>
            <person name="Mata R."/>
            <person name="Mathew T."/>
            <person name="Ngo R."/>
            <person name="Nguyen L."/>
            <person name="Nguyen N."/>
            <person name="Okwuonu G."/>
            <person name="Ongeri F."/>
            <person name="Pham C."/>
            <person name="Simmons D."/>
            <person name="Wilczek-Boney K."/>
            <person name="Hale W."/>
            <person name="Jakkamsetti A."/>
            <person name="Pham P."/>
            <person name="Ruth R."/>
            <person name="San Lucas F."/>
            <person name="Warren J."/>
            <person name="Zhang J."/>
            <person name="Zhao Z."/>
            <person name="Zhou C."/>
            <person name="Zhu D."/>
            <person name="Lee S."/>
            <person name="Bess C."/>
            <person name="Blankenburg K."/>
            <person name="Forbes L."/>
            <person name="Fu Q."/>
            <person name="Gubbala S."/>
            <person name="Hirani K."/>
            <person name="Jayaseelan J.C."/>
            <person name="Lara F."/>
            <person name="Munidasa M."/>
            <person name="Palculict T."/>
            <person name="Patil S."/>
            <person name="Pu L.-L."/>
            <person name="Saada N."/>
            <person name="Tang L."/>
            <person name="Weissenberger G."/>
            <person name="Zhu Y."/>
            <person name="Hemphill L."/>
            <person name="Shang Y."/>
            <person name="Youmans B."/>
            <person name="Ayvaz T."/>
            <person name="Ross M."/>
            <person name="Santibanez J."/>
            <person name="Aqrawi P."/>
            <person name="Gross S."/>
            <person name="Joshi V."/>
            <person name="Fowler G."/>
            <person name="Nazareth L."/>
            <person name="Reid J."/>
            <person name="Worley K."/>
            <person name="Petrosino J."/>
            <person name="Highlander S."/>
            <person name="Gibbs R."/>
        </authorList>
    </citation>
    <scope>NUCLEOTIDE SEQUENCE [LARGE SCALE GENOMIC DNA]</scope>
    <source>
        <strain evidence="2 3">ATCC BAA-1200</strain>
    </source>
</reference>
<keyword evidence="3" id="KW-1185">Reference proteome</keyword>
<dbReference type="HOGENOM" id="CLU_2194115_0_0_4"/>
<dbReference type="Pfam" id="PF05726">
    <property type="entry name" value="Pirin_C"/>
    <property type="match status" value="1"/>
</dbReference>
<evidence type="ECO:0000313" key="3">
    <source>
        <dbReference type="Proteomes" id="UP000004105"/>
    </source>
</evidence>
<dbReference type="RefSeq" id="WP_007343747.1">
    <property type="nucleotide sequence ID" value="NZ_GL878494.1"/>
</dbReference>
<dbReference type="EMBL" id="AFAY01000053">
    <property type="protein sequence ID" value="EGF07206.1"/>
    <property type="molecule type" value="Genomic_DNA"/>
</dbReference>
<dbReference type="InterPro" id="IPR008778">
    <property type="entry name" value="Pirin_C_dom"/>
</dbReference>
<proteinExistence type="predicted"/>
<dbReference type="PANTHER" id="PTHR43594">
    <property type="entry name" value="QUERCETIN 2,3-DIOXYGENASE"/>
    <property type="match status" value="1"/>
</dbReference>
<dbReference type="Proteomes" id="UP000004105">
    <property type="component" value="Unassembled WGS sequence"/>
</dbReference>
<evidence type="ECO:0000259" key="1">
    <source>
        <dbReference type="Pfam" id="PF05726"/>
    </source>
</evidence>
<protein>
    <submittedName>
        <fullName evidence="2">Short-chain dehydrogenase/reductase family oxidoreductase</fullName>
    </submittedName>
</protein>
<dbReference type="Gene3D" id="2.60.120.10">
    <property type="entry name" value="Jelly Rolls"/>
    <property type="match status" value="2"/>
</dbReference>
<name>F2BG85_9NEIS</name>
<dbReference type="AlphaFoldDB" id="F2BG85"/>
<accession>F2BG85</accession>
<dbReference type="PANTHER" id="PTHR43594:SF1">
    <property type="entry name" value="QUERCETIN 2,3-DIOXYGENASE PA2418-RELATED"/>
    <property type="match status" value="1"/>
</dbReference>
<evidence type="ECO:0000313" key="2">
    <source>
        <dbReference type="EMBL" id="EGF07206.1"/>
    </source>
</evidence>
<organism evidence="2 3">
    <name type="scientific">Neisseria bacilliformis ATCC BAA-1200</name>
    <dbReference type="NCBI Taxonomy" id="888742"/>
    <lineage>
        <taxon>Bacteria</taxon>
        <taxon>Pseudomonadati</taxon>
        <taxon>Pseudomonadota</taxon>
        <taxon>Betaproteobacteria</taxon>
        <taxon>Neisseriales</taxon>
        <taxon>Neisseriaceae</taxon>
        <taxon>Neisseria</taxon>
    </lineage>
</organism>
<feature type="domain" description="Pirin C-terminal" evidence="1">
    <location>
        <begin position="34"/>
        <end position="104"/>
    </location>
</feature>
<dbReference type="InterPro" id="IPR053186">
    <property type="entry name" value="QDO-related"/>
</dbReference>
<gene>
    <name evidence="2" type="primary">sdr</name>
    <name evidence="2" type="ORF">HMPREF9123_2742</name>
</gene>
<dbReference type="InterPro" id="IPR014710">
    <property type="entry name" value="RmlC-like_jellyroll"/>
</dbReference>
<comment type="caution">
    <text evidence="2">The sequence shown here is derived from an EMBL/GenBank/DDBJ whole genome shotgun (WGS) entry which is preliminary data.</text>
</comment>
<dbReference type="InterPro" id="IPR011051">
    <property type="entry name" value="RmlC_Cupin_sf"/>
</dbReference>
<sequence length="108" mass="11870">MTFLKARLRRSQKPFSDGLFSFIRARFAPPRALHGERAISPSQLAVFEREAGGIRIRNTGSGTAELLLLSGLPIDEPVAAYGPFVMNTRAELAESIREYNAGKYGSLD</sequence>
<dbReference type="SUPFAM" id="SSF51182">
    <property type="entry name" value="RmlC-like cupins"/>
    <property type="match status" value="1"/>
</dbReference>